<organism evidence="1 2">
    <name type="scientific">Streptomyces virginiae</name>
    <name type="common">Streptomyces cinnamonensis</name>
    <dbReference type="NCBI Taxonomy" id="1961"/>
    <lineage>
        <taxon>Bacteria</taxon>
        <taxon>Bacillati</taxon>
        <taxon>Actinomycetota</taxon>
        <taxon>Actinomycetes</taxon>
        <taxon>Kitasatosporales</taxon>
        <taxon>Streptomycetaceae</taxon>
        <taxon>Streptomyces</taxon>
    </lineage>
</organism>
<keyword evidence="2" id="KW-1185">Reference proteome</keyword>
<reference evidence="2" key="1">
    <citation type="submission" date="2020-09" db="EMBL/GenBank/DDBJ databases">
        <title>Whole genome shotgun sequence of Streptomyces cinnamonensis NBRC 15873.</title>
        <authorList>
            <person name="Komaki H."/>
            <person name="Tamura T."/>
        </authorList>
    </citation>
    <scope>NUCLEOTIDE SEQUENCE [LARGE SCALE GENOMIC DNA]</scope>
    <source>
        <strain evidence="2">NBRC 15873</strain>
    </source>
</reference>
<evidence type="ECO:0000313" key="1">
    <source>
        <dbReference type="EMBL" id="GHI17147.1"/>
    </source>
</evidence>
<protein>
    <submittedName>
        <fullName evidence="1">Uncharacterized protein</fullName>
    </submittedName>
</protein>
<comment type="caution">
    <text evidence="1">The sequence shown here is derived from an EMBL/GenBank/DDBJ whole genome shotgun (WGS) entry which is preliminary data.</text>
</comment>
<sequence>MDGTSISFWDVTLSVRWRQAVGWPGRLEPNRIRALTLPTARVLGRKRARIPLFPDIEPWVTGVPLPHTPPPGAWGEGRRAVGILRVAYAFAAIAAAVS</sequence>
<gene>
    <name evidence="1" type="ORF">Scinn_66100</name>
</gene>
<evidence type="ECO:0000313" key="2">
    <source>
        <dbReference type="Proteomes" id="UP000660554"/>
    </source>
</evidence>
<name>A0ABQ3NWS6_STRVG</name>
<dbReference type="Proteomes" id="UP000660554">
    <property type="component" value="Unassembled WGS sequence"/>
</dbReference>
<proteinExistence type="predicted"/>
<dbReference type="EMBL" id="BNDV01000016">
    <property type="protein sequence ID" value="GHI17147.1"/>
    <property type="molecule type" value="Genomic_DNA"/>
</dbReference>
<accession>A0ABQ3NWS6</accession>